<keyword evidence="4" id="KW-1185">Reference proteome</keyword>
<reference evidence="3 4" key="1">
    <citation type="submission" date="2023-02" db="EMBL/GenBank/DDBJ databases">
        <title>LHISI_Scaffold_Assembly.</title>
        <authorList>
            <person name="Stuart O.P."/>
            <person name="Cleave R."/>
            <person name="Magrath M.J.L."/>
            <person name="Mikheyev A.S."/>
        </authorList>
    </citation>
    <scope>NUCLEOTIDE SEQUENCE [LARGE SCALE GENOMIC DNA]</scope>
    <source>
        <strain evidence="3">Daus_M_001</strain>
        <tissue evidence="3">Leg muscle</tissue>
    </source>
</reference>
<evidence type="ECO:0000313" key="3">
    <source>
        <dbReference type="EMBL" id="KAJ8886659.1"/>
    </source>
</evidence>
<accession>A0ABQ9HRD8</accession>
<evidence type="ECO:0000256" key="2">
    <source>
        <dbReference type="SAM" id="SignalP"/>
    </source>
</evidence>
<comment type="caution">
    <text evidence="3">The sequence shown here is derived from an EMBL/GenBank/DDBJ whole genome shotgun (WGS) entry which is preliminary data.</text>
</comment>
<feature type="region of interest" description="Disordered" evidence="1">
    <location>
        <begin position="96"/>
        <end position="119"/>
    </location>
</feature>
<protein>
    <submittedName>
        <fullName evidence="3">Uncharacterized protein</fullName>
    </submittedName>
</protein>
<evidence type="ECO:0000313" key="4">
    <source>
        <dbReference type="Proteomes" id="UP001159363"/>
    </source>
</evidence>
<feature type="chain" id="PRO_5046379951" evidence="2">
    <location>
        <begin position="23"/>
        <end position="350"/>
    </location>
</feature>
<sequence length="350" mass="39286">MCLPFEFGVLLVAIACEPGAEPVCRRTADDNPQYLHATRTSQLQCINSDSGDLRTKILDLRAPAHHLPSFEECVIQVSLYITCEVGEGAIMYDAAVGDEGKGGESDKRGEGMREIDRERRADRDNIHDVEKKADIKTVWCTLFWEANGKKSATWDKNQCVTSSLHRFITLKIQTRQEFLKNVMQGNPGSILGRVAPNFRIWESCRAVPLVGRFSWGSRVSPTPSFRHCSILTSITLIGSEDLTVKSWPNFSTPTSCTSLSIPTLSAEGYTAWKSTVTPMHRLLLNFQENAVELRSHEATVLHNALLHQLQKLFIDEGWPHTVCLIIDILTTFGKFPTPLMHHLHARKTMD</sequence>
<gene>
    <name evidence="3" type="ORF">PR048_012871</name>
</gene>
<name>A0ABQ9HRD8_9NEOP</name>
<feature type="compositionally biased region" description="Basic and acidic residues" evidence="1">
    <location>
        <begin position="98"/>
        <end position="119"/>
    </location>
</feature>
<evidence type="ECO:0000256" key="1">
    <source>
        <dbReference type="SAM" id="MobiDB-lite"/>
    </source>
</evidence>
<feature type="signal peptide" evidence="2">
    <location>
        <begin position="1"/>
        <end position="22"/>
    </location>
</feature>
<dbReference type="EMBL" id="JARBHB010000004">
    <property type="protein sequence ID" value="KAJ8886659.1"/>
    <property type="molecule type" value="Genomic_DNA"/>
</dbReference>
<organism evidence="3 4">
    <name type="scientific">Dryococelus australis</name>
    <dbReference type="NCBI Taxonomy" id="614101"/>
    <lineage>
        <taxon>Eukaryota</taxon>
        <taxon>Metazoa</taxon>
        <taxon>Ecdysozoa</taxon>
        <taxon>Arthropoda</taxon>
        <taxon>Hexapoda</taxon>
        <taxon>Insecta</taxon>
        <taxon>Pterygota</taxon>
        <taxon>Neoptera</taxon>
        <taxon>Polyneoptera</taxon>
        <taxon>Phasmatodea</taxon>
        <taxon>Verophasmatodea</taxon>
        <taxon>Anareolatae</taxon>
        <taxon>Phasmatidae</taxon>
        <taxon>Eurycanthinae</taxon>
        <taxon>Dryococelus</taxon>
    </lineage>
</organism>
<dbReference type="Proteomes" id="UP001159363">
    <property type="component" value="Chromosome X"/>
</dbReference>
<keyword evidence="2" id="KW-0732">Signal</keyword>
<proteinExistence type="predicted"/>